<evidence type="ECO:0000313" key="3">
    <source>
        <dbReference type="Proteomes" id="UP000758155"/>
    </source>
</evidence>
<evidence type="ECO:0000256" key="1">
    <source>
        <dbReference type="SAM" id="MobiDB-lite"/>
    </source>
</evidence>
<feature type="region of interest" description="Disordered" evidence="1">
    <location>
        <begin position="51"/>
        <end position="73"/>
    </location>
</feature>
<comment type="caution">
    <text evidence="2">The sequence shown here is derived from an EMBL/GenBank/DDBJ whole genome shotgun (WGS) entry which is preliminary data.</text>
</comment>
<dbReference type="AlphaFoldDB" id="A0A9P4WFS7"/>
<keyword evidence="3" id="KW-1185">Reference proteome</keyword>
<gene>
    <name evidence="2" type="ORF">E8E12_000965</name>
</gene>
<name>A0A9P4WFS7_9PLEO</name>
<dbReference type="Gene3D" id="3.40.50.450">
    <property type="match status" value="1"/>
</dbReference>
<accession>A0A9P4WFS7</accession>
<organism evidence="2 3">
    <name type="scientific">Didymella heteroderae</name>
    <dbReference type="NCBI Taxonomy" id="1769908"/>
    <lineage>
        <taxon>Eukaryota</taxon>
        <taxon>Fungi</taxon>
        <taxon>Dikarya</taxon>
        <taxon>Ascomycota</taxon>
        <taxon>Pezizomycotina</taxon>
        <taxon>Dothideomycetes</taxon>
        <taxon>Pleosporomycetidae</taxon>
        <taxon>Pleosporales</taxon>
        <taxon>Pleosporineae</taxon>
        <taxon>Didymellaceae</taxon>
        <taxon>Didymella</taxon>
    </lineage>
</organism>
<sequence length="231" mass="25957">MTLGRDAKPGEPGKCLMCRRPLENEDYKPSKAPRTAGAVDIDATVVDELGQLPPVSDPLPKRHPRFEHSLPPEDPRYNGDRSIFLAGSIEMGKAVQWQRQMAAELQDLPVTVCDPRRGHWDPRVTQLAGDPAFKTQVVWELSALEKADIICFFLDANTISPVAMMEFGLWASSGRVIVCCDSRFWRAGNVHLVCERYNVPYVEKFDDLKDAIRERFVEIGVKAEEDDATTD</sequence>
<dbReference type="SUPFAM" id="SSF52309">
    <property type="entry name" value="N-(deoxy)ribosyltransferase-like"/>
    <property type="match status" value="1"/>
</dbReference>
<protein>
    <submittedName>
        <fullName evidence="2">Uncharacterized protein</fullName>
    </submittedName>
</protein>
<reference evidence="2" key="1">
    <citation type="submission" date="2019-04" db="EMBL/GenBank/DDBJ databases">
        <title>Sequencing of skin fungus with MAO and IRED activity.</title>
        <authorList>
            <person name="Marsaioli A.J."/>
            <person name="Bonatto J.M.C."/>
            <person name="Reis Junior O."/>
        </authorList>
    </citation>
    <scope>NUCLEOTIDE SEQUENCE</scope>
    <source>
        <strain evidence="2">28M1</strain>
    </source>
</reference>
<evidence type="ECO:0000313" key="2">
    <source>
        <dbReference type="EMBL" id="KAF3031186.1"/>
    </source>
</evidence>
<dbReference type="EMBL" id="SWKV01000185">
    <property type="protein sequence ID" value="KAF3031186.1"/>
    <property type="molecule type" value="Genomic_DNA"/>
</dbReference>
<dbReference type="Pfam" id="PF15891">
    <property type="entry name" value="Nuc_deoxyri_tr2"/>
    <property type="match status" value="1"/>
</dbReference>
<dbReference type="Proteomes" id="UP000758155">
    <property type="component" value="Unassembled WGS sequence"/>
</dbReference>
<dbReference type="InterPro" id="IPR039470">
    <property type="entry name" value="Nuc_deoxyri_tr2"/>
</dbReference>
<dbReference type="OrthoDB" id="2893324at2759"/>
<proteinExistence type="predicted"/>